<dbReference type="STRING" id="1191523.MROS_2014"/>
<dbReference type="SUPFAM" id="SSF55874">
    <property type="entry name" value="ATPase domain of HSP90 chaperone/DNA topoisomerase II/histidine kinase"/>
    <property type="match status" value="1"/>
</dbReference>
<dbReference type="AlphaFoldDB" id="I7A5R9"/>
<dbReference type="InterPro" id="IPR039248">
    <property type="entry name" value="Ptase_RsbX"/>
</dbReference>
<dbReference type="SUPFAM" id="SSF81606">
    <property type="entry name" value="PP2C-like"/>
    <property type="match status" value="1"/>
</dbReference>
<dbReference type="Pfam" id="PF07228">
    <property type="entry name" value="SpoIIE"/>
    <property type="match status" value="1"/>
</dbReference>
<dbReference type="OrthoDB" id="479131at2"/>
<evidence type="ECO:0000259" key="2">
    <source>
        <dbReference type="Pfam" id="PF13581"/>
    </source>
</evidence>
<evidence type="ECO:0000259" key="1">
    <source>
        <dbReference type="Pfam" id="PF07228"/>
    </source>
</evidence>
<dbReference type="PANTHER" id="PTHR35801">
    <property type="entry name" value="PHOSPHOSERINE PHOSPHATASE RSBX"/>
    <property type="match status" value="1"/>
</dbReference>
<dbReference type="InterPro" id="IPR036890">
    <property type="entry name" value="HATPase_C_sf"/>
</dbReference>
<dbReference type="Gene3D" id="3.60.40.10">
    <property type="entry name" value="PPM-type phosphatase domain"/>
    <property type="match status" value="1"/>
</dbReference>
<feature type="domain" description="Histidine kinase/HSP90-like ATPase" evidence="2">
    <location>
        <begin position="14"/>
        <end position="116"/>
    </location>
</feature>
<protein>
    <submittedName>
        <fullName evidence="3">Anti-sigma regulatory factor (Ser/Thr protein kinase and phosphatase)</fullName>
    </submittedName>
</protein>
<dbReference type="Proteomes" id="UP000009011">
    <property type="component" value="Chromosome"/>
</dbReference>
<keyword evidence="3" id="KW-0808">Transferase</keyword>
<dbReference type="Pfam" id="PF13581">
    <property type="entry name" value="HATPase_c_2"/>
    <property type="match status" value="1"/>
</dbReference>
<dbReference type="EMBL" id="CP003557">
    <property type="protein sequence ID" value="AFN75246.1"/>
    <property type="molecule type" value="Genomic_DNA"/>
</dbReference>
<dbReference type="HOGENOM" id="CLU_066586_0_0_10"/>
<sequence length="333" mass="37410">MHTFYEFIVDGEHQISFAREEAKSIAKQFGFGNPKLEEIAIIVSELASNILKYAETGKIIVAPFVSANLKALDIYSVDHGSGIEDINKVLQDGYTTKTSLGIGLGAVKRMSDEFDIYSFFKDSLINKNITIIFSRKYLKDSEKHYKFAFLSRALKDGDYNGDALFLNIEGKKLTAALIDGIGHGEIAYTASYRAINYLIKNYEKNLDDILQDIDKELIHTFGAVASIIKIDKQKRKMIHAGVGNISARVLNAVSKINPISTNGYLGSNKIKIKTEEYDWSPNNIIIMTSDGIREKWNLSYYNELMAKHPAIIAQFIFQFFAKPNDDASIFVIT</sequence>
<dbReference type="CDD" id="cd16934">
    <property type="entry name" value="HATPase_RsbT-like"/>
    <property type="match status" value="1"/>
</dbReference>
<dbReference type="InterPro" id="IPR001932">
    <property type="entry name" value="PPM-type_phosphatase-like_dom"/>
</dbReference>
<feature type="domain" description="PPM-type phosphatase" evidence="1">
    <location>
        <begin position="171"/>
        <end position="296"/>
    </location>
</feature>
<dbReference type="RefSeq" id="WP_014856678.1">
    <property type="nucleotide sequence ID" value="NC_018178.1"/>
</dbReference>
<name>I7A5R9_MELRP</name>
<dbReference type="eggNOG" id="COG2208">
    <property type="taxonomic scope" value="Bacteria"/>
</dbReference>
<dbReference type="eggNOG" id="COG2172">
    <property type="taxonomic scope" value="Bacteria"/>
</dbReference>
<evidence type="ECO:0000313" key="3">
    <source>
        <dbReference type="EMBL" id="AFN75246.1"/>
    </source>
</evidence>
<dbReference type="Gene3D" id="3.30.565.10">
    <property type="entry name" value="Histidine kinase-like ATPase, C-terminal domain"/>
    <property type="match status" value="1"/>
</dbReference>
<evidence type="ECO:0000313" key="4">
    <source>
        <dbReference type="Proteomes" id="UP000009011"/>
    </source>
</evidence>
<dbReference type="InterPro" id="IPR003594">
    <property type="entry name" value="HATPase_dom"/>
</dbReference>
<proteinExistence type="predicted"/>
<dbReference type="PANTHER" id="PTHR35801:SF1">
    <property type="entry name" value="PHOSPHOSERINE PHOSPHATASE RSBX"/>
    <property type="match status" value="1"/>
</dbReference>
<dbReference type="GO" id="GO:0016301">
    <property type="term" value="F:kinase activity"/>
    <property type="evidence" value="ECO:0007669"/>
    <property type="project" value="UniProtKB-KW"/>
</dbReference>
<dbReference type="KEGG" id="mro:MROS_2014"/>
<gene>
    <name evidence="3" type="ordered locus">MROS_2014</name>
</gene>
<keyword evidence="3" id="KW-0418">Kinase</keyword>
<organism evidence="3 4">
    <name type="scientific">Melioribacter roseus (strain DSM 23840 / JCM 17771 / VKM B-2668 / P3M-2)</name>
    <dbReference type="NCBI Taxonomy" id="1191523"/>
    <lineage>
        <taxon>Bacteria</taxon>
        <taxon>Pseudomonadati</taxon>
        <taxon>Ignavibacteriota</taxon>
        <taxon>Ignavibacteria</taxon>
        <taxon>Ignavibacteriales</taxon>
        <taxon>Melioribacteraceae</taxon>
        <taxon>Melioribacter</taxon>
    </lineage>
</organism>
<keyword evidence="4" id="KW-1185">Reference proteome</keyword>
<accession>I7A5R9</accession>
<reference evidence="3 4" key="1">
    <citation type="journal article" date="2013" name="PLoS ONE">
        <title>Genomic analysis of Melioribacter roseus, facultatively anaerobic organotrophic bacterium representing a novel deep lineage within Bacteriodetes/Chlorobi group.</title>
        <authorList>
            <person name="Kadnikov V.V."/>
            <person name="Mardanov A.V."/>
            <person name="Podosokorskaya O.A."/>
            <person name="Gavrilov S.N."/>
            <person name="Kublanov I.V."/>
            <person name="Beletsky A.V."/>
            <person name="Bonch-Osmolovskaya E.A."/>
            <person name="Ravin N.V."/>
        </authorList>
    </citation>
    <scope>NUCLEOTIDE SEQUENCE [LARGE SCALE GENOMIC DNA]</scope>
    <source>
        <strain evidence="4">JCM 17771 / P3M-2</strain>
    </source>
</reference>
<dbReference type="InterPro" id="IPR036457">
    <property type="entry name" value="PPM-type-like_dom_sf"/>
</dbReference>